<organism evidence="2 3">
    <name type="scientific">Saccharopolyspora gregorii</name>
    <dbReference type="NCBI Taxonomy" id="33914"/>
    <lineage>
        <taxon>Bacteria</taxon>
        <taxon>Bacillati</taxon>
        <taxon>Actinomycetota</taxon>
        <taxon>Actinomycetes</taxon>
        <taxon>Pseudonocardiales</taxon>
        <taxon>Pseudonocardiaceae</taxon>
        <taxon>Saccharopolyspora</taxon>
    </lineage>
</organism>
<dbReference type="Gene3D" id="3.40.80.10">
    <property type="entry name" value="Peptidoglycan recognition protein-like"/>
    <property type="match status" value="1"/>
</dbReference>
<reference evidence="3" key="1">
    <citation type="journal article" date="2019" name="Int. J. Syst. Evol. Microbiol.">
        <title>The Global Catalogue of Microorganisms (GCM) 10K type strain sequencing project: providing services to taxonomists for standard genome sequencing and annotation.</title>
        <authorList>
            <consortium name="The Broad Institute Genomics Platform"/>
            <consortium name="The Broad Institute Genome Sequencing Center for Infectious Disease"/>
            <person name="Wu L."/>
            <person name="Ma J."/>
        </authorList>
    </citation>
    <scope>NUCLEOTIDE SEQUENCE [LARGE SCALE GENOMIC DNA]</scope>
    <source>
        <strain evidence="3">JCM 9687</strain>
    </source>
</reference>
<evidence type="ECO:0000313" key="2">
    <source>
        <dbReference type="EMBL" id="GAA3361905.1"/>
    </source>
</evidence>
<dbReference type="InterPro" id="IPR002502">
    <property type="entry name" value="Amidase_domain"/>
</dbReference>
<dbReference type="RefSeq" id="WP_344929535.1">
    <property type="nucleotide sequence ID" value="NZ_BAAAYK010000038.1"/>
</dbReference>
<dbReference type="SUPFAM" id="SSF55846">
    <property type="entry name" value="N-acetylmuramoyl-L-alanine amidase-like"/>
    <property type="match status" value="1"/>
</dbReference>
<gene>
    <name evidence="2" type="ORF">GCM10020366_47710</name>
</gene>
<sequence length="302" mass="32741">MSVAFATEVIRRLRARGVVVSDNWTDWRRNGNGQTSAYAGGIMHHTATAYGDAFPALVAGRPDLSGPLCNSAGCADGSITIVAAHPANHAGASGGRGTRPFPDTGVFNRMVWGHEIVYPGTNPMTDAQWHSMVQLGAVICEILNRGPEWIKGHYETSVTGKWDPGFAPPDRSISMNDVRAQIHDALEGDMFTPADRQFLDDIKEQLTGSREPGQFPGFPSFVDPTVKLSDVDFLRRIDQRVNTLLAHSDTQQEALRDLTQAVSEQHGIDGDQLLSAITTAINEELERASLGSSKSPRPEQPA</sequence>
<comment type="caution">
    <text evidence="2">The sequence shown here is derived from an EMBL/GenBank/DDBJ whole genome shotgun (WGS) entry which is preliminary data.</text>
</comment>
<name>A0ABP6RWC7_9PSEU</name>
<keyword evidence="3" id="KW-1185">Reference proteome</keyword>
<accession>A0ABP6RWC7</accession>
<dbReference type="EMBL" id="BAAAYK010000038">
    <property type="protein sequence ID" value="GAA3361905.1"/>
    <property type="molecule type" value="Genomic_DNA"/>
</dbReference>
<evidence type="ECO:0000259" key="1">
    <source>
        <dbReference type="Pfam" id="PF01510"/>
    </source>
</evidence>
<proteinExistence type="predicted"/>
<protein>
    <submittedName>
        <fullName evidence="2">N-acetylmuramoyl-L-alanine amidase</fullName>
    </submittedName>
</protein>
<dbReference type="Pfam" id="PF01510">
    <property type="entry name" value="Amidase_2"/>
    <property type="match status" value="1"/>
</dbReference>
<evidence type="ECO:0000313" key="3">
    <source>
        <dbReference type="Proteomes" id="UP001500483"/>
    </source>
</evidence>
<dbReference type="InterPro" id="IPR036505">
    <property type="entry name" value="Amidase/PGRP_sf"/>
</dbReference>
<feature type="domain" description="N-acetylmuramoyl-L-alanine amidase" evidence="1">
    <location>
        <begin position="42"/>
        <end position="165"/>
    </location>
</feature>
<dbReference type="Proteomes" id="UP001500483">
    <property type="component" value="Unassembled WGS sequence"/>
</dbReference>